<dbReference type="EMBL" id="JBHULH010000003">
    <property type="protein sequence ID" value="MFD2567089.1"/>
    <property type="molecule type" value="Genomic_DNA"/>
</dbReference>
<gene>
    <name evidence="2" type="ORF">ACFSRZ_06870</name>
</gene>
<evidence type="ECO:0000313" key="2">
    <source>
        <dbReference type="EMBL" id="MFD2567089.1"/>
    </source>
</evidence>
<protein>
    <submittedName>
        <fullName evidence="2">Glucan endo-1,3-beta-D-glucosidase</fullName>
    </submittedName>
</protein>
<dbReference type="RefSeq" id="WP_379665799.1">
    <property type="nucleotide sequence ID" value="NZ_JBHULH010000003.1"/>
</dbReference>
<keyword evidence="3" id="KW-1185">Reference proteome</keyword>
<evidence type="ECO:0000313" key="3">
    <source>
        <dbReference type="Proteomes" id="UP001597508"/>
    </source>
</evidence>
<accession>A0ABW5LT59</accession>
<organism evidence="2 3">
    <name type="scientific">Pseudotenacibaculum haliotis</name>
    <dbReference type="NCBI Taxonomy" id="1862138"/>
    <lineage>
        <taxon>Bacteria</taxon>
        <taxon>Pseudomonadati</taxon>
        <taxon>Bacteroidota</taxon>
        <taxon>Flavobacteriia</taxon>
        <taxon>Flavobacteriales</taxon>
        <taxon>Flavobacteriaceae</taxon>
        <taxon>Pseudotenacibaculum</taxon>
    </lineage>
</organism>
<sequence>MKNIKYIICALFLTSLLTSCQDEDQVFGDIIPPSNIQITATIEGADAANPNGDGSGVVHFTATANNAVSYVFVYNGSETPAPSGRLTYNFAILGVHTYTVTVIATGTAGVTSSASIQVDVLSTYAPPADLLDKLHGGTSKTWRIKSEKPGHFGLGPVGGTIPTEWYGAGVDEKVGVGMYDDRYIFNADGTFMHITDNTNDGAGTDPTGTIFGRDPLIYNDLGNSGSGTIDGADVLNFPFDDYSGNWALTAPSGVETINLTGTGFIGYYTSGNHQYQIFDRSLPNEMLLRTTDGNNEFDWWFIITTD</sequence>
<reference evidence="3" key="1">
    <citation type="journal article" date="2019" name="Int. J. Syst. Evol. Microbiol.">
        <title>The Global Catalogue of Microorganisms (GCM) 10K type strain sequencing project: providing services to taxonomists for standard genome sequencing and annotation.</title>
        <authorList>
            <consortium name="The Broad Institute Genomics Platform"/>
            <consortium name="The Broad Institute Genome Sequencing Center for Infectious Disease"/>
            <person name="Wu L."/>
            <person name="Ma J."/>
        </authorList>
    </citation>
    <scope>NUCLEOTIDE SEQUENCE [LARGE SCALE GENOMIC DNA]</scope>
    <source>
        <strain evidence="3">KCTC 52127</strain>
    </source>
</reference>
<dbReference type="Proteomes" id="UP001597508">
    <property type="component" value="Unassembled WGS sequence"/>
</dbReference>
<proteinExistence type="predicted"/>
<dbReference type="PROSITE" id="PS51257">
    <property type="entry name" value="PROKAR_LIPOPROTEIN"/>
    <property type="match status" value="1"/>
</dbReference>
<feature type="signal peptide" evidence="1">
    <location>
        <begin position="1"/>
        <end position="20"/>
    </location>
</feature>
<name>A0ABW5LT59_9FLAO</name>
<comment type="caution">
    <text evidence="2">The sequence shown here is derived from an EMBL/GenBank/DDBJ whole genome shotgun (WGS) entry which is preliminary data.</text>
</comment>
<feature type="chain" id="PRO_5045694372" evidence="1">
    <location>
        <begin position="21"/>
        <end position="306"/>
    </location>
</feature>
<evidence type="ECO:0000256" key="1">
    <source>
        <dbReference type="SAM" id="SignalP"/>
    </source>
</evidence>
<keyword evidence="1" id="KW-0732">Signal</keyword>